<protein>
    <submittedName>
        <fullName evidence="2">Uncharacterized protein</fullName>
    </submittedName>
</protein>
<sequence>MKNGTRKIVEDHAAKILEALEGKGLDGVHNINSSKADTAEENIALMRVLNDLHIEVIADVAGVTVDMTGCGSMAEAGDWKDNLQAEIDERFLTDMEKAAKEMGGNSDPYAEHRLTAHDLGLEAAE</sequence>
<dbReference type="Proteomes" id="UP000219439">
    <property type="component" value="Unassembled WGS sequence"/>
</dbReference>
<evidence type="ECO:0000313" key="2">
    <source>
        <dbReference type="EMBL" id="SNZ21686.1"/>
    </source>
</evidence>
<dbReference type="RefSeq" id="WP_097156068.1">
    <property type="nucleotide sequence ID" value="NZ_OBEL01000011.1"/>
</dbReference>
<evidence type="ECO:0000256" key="1">
    <source>
        <dbReference type="SAM" id="MobiDB-lite"/>
    </source>
</evidence>
<evidence type="ECO:0000313" key="3">
    <source>
        <dbReference type="Proteomes" id="UP000219439"/>
    </source>
</evidence>
<proteinExistence type="predicted"/>
<accession>A0A285PNI0</accession>
<reference evidence="2 3" key="1">
    <citation type="submission" date="2017-09" db="EMBL/GenBank/DDBJ databases">
        <authorList>
            <person name="Ehlers B."/>
            <person name="Leendertz F.H."/>
        </authorList>
    </citation>
    <scope>NUCLEOTIDE SEQUENCE [LARGE SCALE GENOMIC DNA]</scope>
    <source>
        <strain evidence="2 3">DSM 18289</strain>
    </source>
</reference>
<feature type="compositionally biased region" description="Basic and acidic residues" evidence="1">
    <location>
        <begin position="109"/>
        <end position="125"/>
    </location>
</feature>
<dbReference type="AlphaFoldDB" id="A0A285PNI0"/>
<organism evidence="2 3">
    <name type="scientific">Cohaesibacter gelatinilyticus</name>
    <dbReference type="NCBI Taxonomy" id="372072"/>
    <lineage>
        <taxon>Bacteria</taxon>
        <taxon>Pseudomonadati</taxon>
        <taxon>Pseudomonadota</taxon>
        <taxon>Alphaproteobacteria</taxon>
        <taxon>Hyphomicrobiales</taxon>
        <taxon>Cohaesibacteraceae</taxon>
    </lineage>
</organism>
<keyword evidence="3" id="KW-1185">Reference proteome</keyword>
<name>A0A285PNI0_9HYPH</name>
<feature type="region of interest" description="Disordered" evidence="1">
    <location>
        <begin position="99"/>
        <end position="125"/>
    </location>
</feature>
<gene>
    <name evidence="2" type="ORF">SAMN06265368_4811</name>
</gene>
<dbReference type="EMBL" id="OBEL01000011">
    <property type="protein sequence ID" value="SNZ21686.1"/>
    <property type="molecule type" value="Genomic_DNA"/>
</dbReference>